<comment type="caution">
    <text evidence="6">The sequence shown here is derived from an EMBL/GenBank/DDBJ whole genome shotgun (WGS) entry which is preliminary data.</text>
</comment>
<evidence type="ECO:0000313" key="6">
    <source>
        <dbReference type="EMBL" id="KRM96801.1"/>
    </source>
</evidence>
<dbReference type="FunFam" id="3.40.640.10:FF:000009">
    <property type="entry name" value="Cystathionine gamma-synthase homolog"/>
    <property type="match status" value="1"/>
</dbReference>
<gene>
    <name evidence="6" type="ORF">FC19_GL000322</name>
</gene>
<sequence>MTNFDTNLVHGKCCNDNNTGAVNVPIYNSSTYVYQSADAKVKWDYARSGNPTRAFLEDQIALLEGGKRGFAFSSGLAAIHAALAIFAPGDHIIIGDKIYGGTFRLVNQYFKRWQLEFTTVDTQDATAVEAAVRPNTKAIYFETFTNPLLRVTSVKAMSEIAQRHHLLTIVDNTFLTPYLQQPLKLGADIVIHSATKYLGGHSDVIAGLVVVKNSELADKIYFSQNALGGVLSPEDSNLIRRGIQTLGVRMDRHLANAAKLVDFLTERPEIAKVYYPGIEGSTDNEIARKECRGFGGIISFELVDSIDSKAFVEHLNLFQLAVSLGAVESLVELPYKMSHAELSAADLQECGISTQLIRLSVGIEDAEDLVADLAQALDSFQK</sequence>
<dbReference type="AlphaFoldDB" id="A0A0R2CYC4"/>
<dbReference type="PANTHER" id="PTHR11808">
    <property type="entry name" value="TRANS-SULFURATION ENZYME FAMILY MEMBER"/>
    <property type="match status" value="1"/>
</dbReference>
<comment type="cofactor">
    <cofactor evidence="1 5">
        <name>pyridoxal 5'-phosphate</name>
        <dbReference type="ChEBI" id="CHEBI:597326"/>
    </cofactor>
</comment>
<dbReference type="OrthoDB" id="9780685at2"/>
<dbReference type="InterPro" id="IPR000277">
    <property type="entry name" value="Cys/Met-Metab_PyrdxlP-dep_enz"/>
</dbReference>
<proteinExistence type="inferred from homology"/>
<dbReference type="GO" id="GO:0004123">
    <property type="term" value="F:cystathionine gamma-lyase activity"/>
    <property type="evidence" value="ECO:0007669"/>
    <property type="project" value="TreeGrafter"/>
</dbReference>
<dbReference type="Proteomes" id="UP000051015">
    <property type="component" value="Unassembled WGS sequence"/>
</dbReference>
<feature type="modified residue" description="N6-(pyridoxal phosphate)lysine" evidence="4">
    <location>
        <position position="196"/>
    </location>
</feature>
<evidence type="ECO:0000256" key="4">
    <source>
        <dbReference type="PIRSR" id="PIRSR001434-2"/>
    </source>
</evidence>
<dbReference type="EMBL" id="AYZD01000011">
    <property type="protein sequence ID" value="KRM96801.1"/>
    <property type="molecule type" value="Genomic_DNA"/>
</dbReference>
<dbReference type="SUPFAM" id="SSF53383">
    <property type="entry name" value="PLP-dependent transferases"/>
    <property type="match status" value="1"/>
</dbReference>
<dbReference type="InterPro" id="IPR054542">
    <property type="entry name" value="Cys_met_metab_PP"/>
</dbReference>
<accession>A0A0R2CYC4</accession>
<dbReference type="GO" id="GO:0019343">
    <property type="term" value="P:cysteine biosynthetic process via cystathionine"/>
    <property type="evidence" value="ECO:0007669"/>
    <property type="project" value="TreeGrafter"/>
</dbReference>
<dbReference type="PATRIC" id="fig|1423725.3.peg.330"/>
<evidence type="ECO:0000256" key="1">
    <source>
        <dbReference type="ARBA" id="ARBA00001933"/>
    </source>
</evidence>
<evidence type="ECO:0000256" key="3">
    <source>
        <dbReference type="ARBA" id="ARBA00022898"/>
    </source>
</evidence>
<dbReference type="CDD" id="cd00614">
    <property type="entry name" value="CGS_like"/>
    <property type="match status" value="1"/>
</dbReference>
<evidence type="ECO:0000256" key="5">
    <source>
        <dbReference type="RuleBase" id="RU362118"/>
    </source>
</evidence>
<dbReference type="Gene3D" id="3.40.640.10">
    <property type="entry name" value="Type I PLP-dependent aspartate aminotransferase-like (Major domain)"/>
    <property type="match status" value="1"/>
</dbReference>
<comment type="similarity">
    <text evidence="2 5">Belongs to the trans-sulfuration enzymes family.</text>
</comment>
<dbReference type="RefSeq" id="WP_057875388.1">
    <property type="nucleotide sequence ID" value="NZ_AYZD01000011.1"/>
</dbReference>
<dbReference type="PIRSF" id="PIRSF001434">
    <property type="entry name" value="CGS"/>
    <property type="match status" value="1"/>
</dbReference>
<dbReference type="GO" id="GO:0019346">
    <property type="term" value="P:transsulfuration"/>
    <property type="evidence" value="ECO:0007669"/>
    <property type="project" value="InterPro"/>
</dbReference>
<dbReference type="GO" id="GO:0003962">
    <property type="term" value="F:cystathionine gamma-synthase activity"/>
    <property type="evidence" value="ECO:0007669"/>
    <property type="project" value="TreeGrafter"/>
</dbReference>
<dbReference type="GO" id="GO:0005737">
    <property type="term" value="C:cytoplasm"/>
    <property type="evidence" value="ECO:0007669"/>
    <property type="project" value="TreeGrafter"/>
</dbReference>
<dbReference type="PROSITE" id="PS00868">
    <property type="entry name" value="CYS_MET_METAB_PP"/>
    <property type="match status" value="1"/>
</dbReference>
<name>A0A0R2CYC4_9LACO</name>
<dbReference type="InterPro" id="IPR015422">
    <property type="entry name" value="PyrdxlP-dep_Trfase_small"/>
</dbReference>
<dbReference type="Gene3D" id="3.90.1150.10">
    <property type="entry name" value="Aspartate Aminotransferase, domain 1"/>
    <property type="match status" value="1"/>
</dbReference>
<dbReference type="GO" id="GO:0009086">
    <property type="term" value="P:methionine biosynthetic process"/>
    <property type="evidence" value="ECO:0007669"/>
    <property type="project" value="UniProtKB-ARBA"/>
</dbReference>
<dbReference type="STRING" id="1423725.FC19_GL000322"/>
<dbReference type="FunFam" id="3.90.1150.10:FF:000033">
    <property type="entry name" value="Cystathionine gamma-synthase"/>
    <property type="match status" value="1"/>
</dbReference>
<protein>
    <submittedName>
        <fullName evidence="6">Cystathionine gamma-synthase</fullName>
    </submittedName>
</protein>
<keyword evidence="3 4" id="KW-0663">Pyridoxal phosphate</keyword>
<evidence type="ECO:0000256" key="2">
    <source>
        <dbReference type="ARBA" id="ARBA00009077"/>
    </source>
</evidence>
<dbReference type="InterPro" id="IPR015421">
    <property type="entry name" value="PyrdxlP-dep_Trfase_major"/>
</dbReference>
<evidence type="ECO:0000313" key="7">
    <source>
        <dbReference type="Proteomes" id="UP000051015"/>
    </source>
</evidence>
<dbReference type="PANTHER" id="PTHR11808:SF15">
    <property type="entry name" value="CYSTATHIONINE GAMMA-LYASE"/>
    <property type="match status" value="1"/>
</dbReference>
<dbReference type="InterPro" id="IPR015424">
    <property type="entry name" value="PyrdxlP-dep_Trfase"/>
</dbReference>
<keyword evidence="7" id="KW-1185">Reference proteome</keyword>
<dbReference type="GO" id="GO:0030170">
    <property type="term" value="F:pyridoxal phosphate binding"/>
    <property type="evidence" value="ECO:0007669"/>
    <property type="project" value="InterPro"/>
</dbReference>
<reference evidence="6 7" key="1">
    <citation type="journal article" date="2015" name="Genome Announc.">
        <title>Expanding the biotechnology potential of lactobacilli through comparative genomics of 213 strains and associated genera.</title>
        <authorList>
            <person name="Sun Z."/>
            <person name="Harris H.M."/>
            <person name="McCann A."/>
            <person name="Guo C."/>
            <person name="Argimon S."/>
            <person name="Zhang W."/>
            <person name="Yang X."/>
            <person name="Jeffery I.B."/>
            <person name="Cooney J.C."/>
            <person name="Kagawa T.F."/>
            <person name="Liu W."/>
            <person name="Song Y."/>
            <person name="Salvetti E."/>
            <person name="Wrobel A."/>
            <person name="Rasinkangas P."/>
            <person name="Parkhill J."/>
            <person name="Rea M.C."/>
            <person name="O'Sullivan O."/>
            <person name="Ritari J."/>
            <person name="Douillard F.P."/>
            <person name="Paul Ross R."/>
            <person name="Yang R."/>
            <person name="Briner A.E."/>
            <person name="Felis G.E."/>
            <person name="de Vos W.M."/>
            <person name="Barrangou R."/>
            <person name="Klaenhammer T.R."/>
            <person name="Caufield P.W."/>
            <person name="Cui Y."/>
            <person name="Zhang H."/>
            <person name="O'Toole P.W."/>
        </authorList>
    </citation>
    <scope>NUCLEOTIDE SEQUENCE [LARGE SCALE GENOMIC DNA]</scope>
    <source>
        <strain evidence="6 7">DSM 21051</strain>
    </source>
</reference>
<dbReference type="Pfam" id="PF01053">
    <property type="entry name" value="Cys_Met_Meta_PP"/>
    <property type="match status" value="1"/>
</dbReference>
<organism evidence="6 7">
    <name type="scientific">Liquorilactobacillus aquaticus DSM 21051</name>
    <dbReference type="NCBI Taxonomy" id="1423725"/>
    <lineage>
        <taxon>Bacteria</taxon>
        <taxon>Bacillati</taxon>
        <taxon>Bacillota</taxon>
        <taxon>Bacilli</taxon>
        <taxon>Lactobacillales</taxon>
        <taxon>Lactobacillaceae</taxon>
        <taxon>Liquorilactobacillus</taxon>
    </lineage>
</organism>